<evidence type="ECO:0000313" key="8">
    <source>
        <dbReference type="Proteomes" id="UP000293433"/>
    </source>
</evidence>
<accession>A0A4Q7LUN0</accession>
<feature type="region of interest" description="Disordered" evidence="6">
    <location>
        <begin position="321"/>
        <end position="344"/>
    </location>
</feature>
<organism evidence="7 8">
    <name type="scientific">Sphaerotilus mobilis</name>
    <dbReference type="NCBI Taxonomy" id="47994"/>
    <lineage>
        <taxon>Bacteria</taxon>
        <taxon>Pseudomonadati</taxon>
        <taxon>Pseudomonadota</taxon>
        <taxon>Betaproteobacteria</taxon>
        <taxon>Burkholderiales</taxon>
        <taxon>Sphaerotilaceae</taxon>
        <taxon>Sphaerotilus</taxon>
    </lineage>
</organism>
<dbReference type="EMBL" id="SGWV01000007">
    <property type="protein sequence ID" value="RZS58261.1"/>
    <property type="molecule type" value="Genomic_DNA"/>
</dbReference>
<reference evidence="7 8" key="1">
    <citation type="submission" date="2019-02" db="EMBL/GenBank/DDBJ databases">
        <title>Genomic Encyclopedia of Type Strains, Phase IV (KMG-IV): sequencing the most valuable type-strain genomes for metagenomic binning, comparative biology and taxonomic classification.</title>
        <authorList>
            <person name="Goeker M."/>
        </authorList>
    </citation>
    <scope>NUCLEOTIDE SEQUENCE [LARGE SCALE GENOMIC DNA]</scope>
    <source>
        <strain evidence="7 8">DSM 10617</strain>
    </source>
</reference>
<dbReference type="PRINTS" id="PR00116">
    <property type="entry name" value="ARGINASE"/>
</dbReference>
<evidence type="ECO:0000256" key="5">
    <source>
        <dbReference type="RuleBase" id="RU003684"/>
    </source>
</evidence>
<name>A0A4Q7LUN0_9BURK</name>
<comment type="caution">
    <text evidence="7">The sequence shown here is derived from an EMBL/GenBank/DDBJ whole genome shotgun (WGS) entry which is preliminary data.</text>
</comment>
<comment type="cofactor">
    <cofactor evidence="4">
        <name>Mn(2+)</name>
        <dbReference type="ChEBI" id="CHEBI:29035"/>
    </cofactor>
    <text evidence="4">Binds 2 manganese ions per subunit.</text>
</comment>
<sequence length="344" mass="36657">MTSFAYLSNDTFLKAPSAAPAGQADNLSGARYGVAGIAWDGAVTNRPGARFGPRAIRVASHMLCDGIHPLFDNSPLGEPGVSGPDLVDHGDLALPNTSLATMREALEAQAAALIRQRHMAWLGGDHSVTLSLLRAYRTWLGRPLGLLHFDAHCDTWTDHFGEPSGHGTWVYEAIREGLVDPAACVQVGIRSAGTREAREYVRACGGDIFSARDLRGLDGAGLSPVLAAMRQRWHERGLPPLYLSLDIDCLDPAFAPGTGTPEPGGLTSNQVLTLLESLADLPWVGMDCVEVAPAYDHAELTSLAAATFVWTYLCGRIHQGSHQGSHPASHHEPHHIGATGNHPA</sequence>
<dbReference type="InterPro" id="IPR023696">
    <property type="entry name" value="Ureohydrolase_dom_sf"/>
</dbReference>
<dbReference type="Gene3D" id="3.40.800.10">
    <property type="entry name" value="Ureohydrolase domain"/>
    <property type="match status" value="1"/>
</dbReference>
<feature type="binding site" evidence="4">
    <location>
        <position position="150"/>
    </location>
    <ligand>
        <name>Mn(2+)</name>
        <dbReference type="ChEBI" id="CHEBI:29035"/>
        <label>1</label>
    </ligand>
</feature>
<evidence type="ECO:0000256" key="2">
    <source>
        <dbReference type="ARBA" id="ARBA00022723"/>
    </source>
</evidence>
<keyword evidence="2 4" id="KW-0479">Metal-binding</keyword>
<evidence type="ECO:0000313" key="7">
    <source>
        <dbReference type="EMBL" id="RZS58261.1"/>
    </source>
</evidence>
<dbReference type="OrthoDB" id="9789727at2"/>
<protein>
    <submittedName>
        <fullName evidence="7">Agmatinase</fullName>
    </submittedName>
</protein>
<dbReference type="InterPro" id="IPR020855">
    <property type="entry name" value="Ureohydrolase_Mn_BS"/>
</dbReference>
<gene>
    <name evidence="7" type="ORF">EV685_0545</name>
</gene>
<dbReference type="GO" id="GO:0046872">
    <property type="term" value="F:metal ion binding"/>
    <property type="evidence" value="ECO:0007669"/>
    <property type="project" value="UniProtKB-KW"/>
</dbReference>
<dbReference type="NCBIfam" id="NF002564">
    <property type="entry name" value="PRK02190.1"/>
    <property type="match status" value="1"/>
</dbReference>
<dbReference type="PANTHER" id="PTHR11358">
    <property type="entry name" value="ARGINASE/AGMATINASE"/>
    <property type="match status" value="1"/>
</dbReference>
<dbReference type="PIRSF" id="PIRSF036979">
    <property type="entry name" value="Arginase"/>
    <property type="match status" value="1"/>
</dbReference>
<feature type="binding site" evidence="4">
    <location>
        <position position="152"/>
    </location>
    <ligand>
        <name>Mn(2+)</name>
        <dbReference type="ChEBI" id="CHEBI:29035"/>
        <label>1</label>
    </ligand>
</feature>
<dbReference type="InterPro" id="IPR006035">
    <property type="entry name" value="Ureohydrolase"/>
</dbReference>
<dbReference type="RefSeq" id="WP_130480420.1">
    <property type="nucleotide sequence ID" value="NZ_SGWV01000007.1"/>
</dbReference>
<feature type="binding site" evidence="4">
    <location>
        <position position="248"/>
    </location>
    <ligand>
        <name>Mn(2+)</name>
        <dbReference type="ChEBI" id="CHEBI:29035"/>
        <label>1</label>
    </ligand>
</feature>
<feature type="binding site" evidence="4">
    <location>
        <position position="126"/>
    </location>
    <ligand>
        <name>Mn(2+)</name>
        <dbReference type="ChEBI" id="CHEBI:29035"/>
        <label>2</label>
    </ligand>
</feature>
<feature type="binding site" evidence="4">
    <location>
        <position position="246"/>
    </location>
    <ligand>
        <name>Mn(2+)</name>
        <dbReference type="ChEBI" id="CHEBI:29035"/>
        <label>1</label>
    </ligand>
</feature>
<evidence type="ECO:0000256" key="4">
    <source>
        <dbReference type="PIRSR" id="PIRSR036979-1"/>
    </source>
</evidence>
<feature type="binding site" evidence="4">
    <location>
        <position position="154"/>
    </location>
    <ligand>
        <name>Mn(2+)</name>
        <dbReference type="ChEBI" id="CHEBI:29035"/>
        <label>1</label>
    </ligand>
</feature>
<keyword evidence="8" id="KW-1185">Reference proteome</keyword>
<dbReference type="PROSITE" id="PS01053">
    <property type="entry name" value="ARGINASE_1"/>
    <property type="match status" value="1"/>
</dbReference>
<dbReference type="PROSITE" id="PS51409">
    <property type="entry name" value="ARGINASE_2"/>
    <property type="match status" value="1"/>
</dbReference>
<comment type="similarity">
    <text evidence="1">Belongs to the arginase family. Agmatinase subfamily.</text>
</comment>
<evidence type="ECO:0000256" key="3">
    <source>
        <dbReference type="ARBA" id="ARBA00022801"/>
    </source>
</evidence>
<dbReference type="PANTHER" id="PTHR11358:SF26">
    <property type="entry name" value="GUANIDINO ACID HYDROLASE, MITOCHONDRIAL"/>
    <property type="match status" value="1"/>
</dbReference>
<keyword evidence="3 5" id="KW-0378">Hydrolase</keyword>
<dbReference type="GO" id="GO:0008783">
    <property type="term" value="F:agmatinase activity"/>
    <property type="evidence" value="ECO:0007669"/>
    <property type="project" value="TreeGrafter"/>
</dbReference>
<evidence type="ECO:0000256" key="1">
    <source>
        <dbReference type="ARBA" id="ARBA00009227"/>
    </source>
</evidence>
<evidence type="ECO:0000256" key="6">
    <source>
        <dbReference type="SAM" id="MobiDB-lite"/>
    </source>
</evidence>
<dbReference type="SUPFAM" id="SSF52768">
    <property type="entry name" value="Arginase/deacetylase"/>
    <property type="match status" value="1"/>
</dbReference>
<dbReference type="AlphaFoldDB" id="A0A4Q7LUN0"/>
<keyword evidence="4" id="KW-0464">Manganese</keyword>
<dbReference type="Proteomes" id="UP000293433">
    <property type="component" value="Unassembled WGS sequence"/>
</dbReference>
<dbReference type="Pfam" id="PF00491">
    <property type="entry name" value="Arginase"/>
    <property type="match status" value="1"/>
</dbReference>
<proteinExistence type="inferred from homology"/>
<dbReference type="GO" id="GO:0033389">
    <property type="term" value="P:putrescine biosynthetic process from arginine, via agmatine"/>
    <property type="evidence" value="ECO:0007669"/>
    <property type="project" value="TreeGrafter"/>
</dbReference>